<dbReference type="AlphaFoldDB" id="U1MQ10"/>
<feature type="compositionally biased region" description="Acidic residues" evidence="1">
    <location>
        <begin position="363"/>
        <end position="374"/>
    </location>
</feature>
<feature type="region of interest" description="Disordered" evidence="1">
    <location>
        <begin position="301"/>
        <end position="327"/>
    </location>
</feature>
<evidence type="ECO:0000313" key="2">
    <source>
        <dbReference type="EMBL" id="ERG92089.1"/>
    </source>
</evidence>
<reference evidence="2 3" key="1">
    <citation type="journal article" date="2013" name="PLoS ONE">
        <title>Assembly-driven community genomics of a hypersaline microbial ecosystem.</title>
        <authorList>
            <person name="Podell S."/>
            <person name="Ugalde J.A."/>
            <person name="Narasingarao P."/>
            <person name="Banfield J.F."/>
            <person name="Heidelberg K.B."/>
            <person name="Allen E.E."/>
        </authorList>
    </citation>
    <scope>NUCLEOTIDE SEQUENCE [LARGE SCALE GENOMIC DNA]</scope>
    <source>
        <strain evidence="3">J07HQW1</strain>
    </source>
</reference>
<feature type="region of interest" description="Disordered" evidence="1">
    <location>
        <begin position="346"/>
        <end position="440"/>
    </location>
</feature>
<accession>U1MQ10</accession>
<sequence>MQLTGSTSLQAIQERLGTGDAETLRESEKRRRYLQTYARLLATDRPIINFSPELHTATTEYDGKQPKITLTTRAFDQPVTDLRRRVFDLAIQEALVVHEIGHLRYTDLDGFHESLAATETDRLRLFTRVWNILEDGAIERQLRHRYAVETELDILNANLLHTDALSHETPDSGRQRFSFFHAVICGLADMAIYDSGRFQQLRASEMKTLQMASLRDKRTLDRFVPTMGKAVQRILTETNPTTRNKHIWSFWTELCNTLDDATVSGAEASELARLLDSDGTVRTSNHQSARVAQRVTDEVALEDDTLGAPIPGKPDDTAGEFGPATQSARDLGRAAIADEVTQQVISAIDPDSSNTDIKHSDDSNIETEGSEETDTATSSTLYDESSGCIAEAGHDDSQRAETATESLTPSNEHRESNTQPYPGAADLPCQSQRDAEEDTNVDPIESIASTDSVSEVSDDSNQVTSVIRDRYAEELAAEVTELDKAEARIAEFNDYVQALATSDNEMSLRVVTTTELDNTTASDRWQTVQRDATRLARRFQSRLQEHQRDVERSHRRRGALDRSRLIAASRGQPDVFTQTEEGENKQYTCVIMLDRSGSMGNGAVTAAETGALTTAAALESIGISVTILDLYESETRLVKTRVEEVSELYARVLTEQTGGGTPLASALSLVRTRFREAENPFVIVVTDGRPDDVGAYKAELDSVTFPVLGVYLRSSETPETRSAETDRSCFHRLAVVEEWSRLTQRLERLAERILF</sequence>
<name>U1MQ10_9EURY</name>
<feature type="region of interest" description="Disordered" evidence="1">
    <location>
        <begin position="543"/>
        <end position="564"/>
    </location>
</feature>
<dbReference type="EMBL" id="KE356560">
    <property type="protein sequence ID" value="ERG92089.1"/>
    <property type="molecule type" value="Genomic_DNA"/>
</dbReference>
<gene>
    <name evidence="2" type="ORF">J07HQW1_02124</name>
</gene>
<dbReference type="Gene3D" id="3.40.50.410">
    <property type="entry name" value="von Willebrand factor, type A domain"/>
    <property type="match status" value="1"/>
</dbReference>
<evidence type="ECO:0000256" key="1">
    <source>
        <dbReference type="SAM" id="MobiDB-lite"/>
    </source>
</evidence>
<dbReference type="Proteomes" id="UP000030649">
    <property type="component" value="Unassembled WGS sequence"/>
</dbReference>
<feature type="compositionally biased region" description="Polar residues" evidence="1">
    <location>
        <begin position="400"/>
        <end position="410"/>
    </location>
</feature>
<organism evidence="2 3">
    <name type="scientific">Haloquadratum walsbyi J07HQW1</name>
    <dbReference type="NCBI Taxonomy" id="1238424"/>
    <lineage>
        <taxon>Archaea</taxon>
        <taxon>Methanobacteriati</taxon>
        <taxon>Methanobacteriota</taxon>
        <taxon>Stenosarchaea group</taxon>
        <taxon>Halobacteria</taxon>
        <taxon>Halobacteriales</taxon>
        <taxon>Haloferacaceae</taxon>
        <taxon>Haloquadratum</taxon>
    </lineage>
</organism>
<dbReference type="CDD" id="cd00198">
    <property type="entry name" value="vWFA"/>
    <property type="match status" value="1"/>
</dbReference>
<dbReference type="InterPro" id="IPR036465">
    <property type="entry name" value="vWFA_dom_sf"/>
</dbReference>
<feature type="compositionally biased region" description="Polar residues" evidence="1">
    <location>
        <begin position="346"/>
        <end position="355"/>
    </location>
</feature>
<dbReference type="HOGENOM" id="CLU_431258_0_0_2"/>
<proteinExistence type="predicted"/>
<protein>
    <submittedName>
        <fullName evidence="2">Cobalamin biosynthesis protein CobT</fullName>
    </submittedName>
</protein>
<dbReference type="STRING" id="1238424.J07HQW1_02124"/>
<dbReference type="SUPFAM" id="SSF53300">
    <property type="entry name" value="vWA-like"/>
    <property type="match status" value="1"/>
</dbReference>
<evidence type="ECO:0000313" key="3">
    <source>
        <dbReference type="Proteomes" id="UP000030649"/>
    </source>
</evidence>